<dbReference type="AlphaFoldDB" id="A0A6C0CRL3"/>
<accession>A0A6C0CRL3</accession>
<dbReference type="CDD" id="cd06257">
    <property type="entry name" value="DnaJ"/>
    <property type="match status" value="1"/>
</dbReference>
<dbReference type="Pfam" id="PF00226">
    <property type="entry name" value="DnaJ"/>
    <property type="match status" value="1"/>
</dbReference>
<reference evidence="3" key="1">
    <citation type="journal article" date="2020" name="Nature">
        <title>Giant virus diversity and host interactions through global metagenomics.</title>
        <authorList>
            <person name="Schulz F."/>
            <person name="Roux S."/>
            <person name="Paez-Espino D."/>
            <person name="Jungbluth S."/>
            <person name="Walsh D.A."/>
            <person name="Denef V.J."/>
            <person name="McMahon K.D."/>
            <person name="Konstantinidis K.T."/>
            <person name="Eloe-Fadrosh E.A."/>
            <person name="Kyrpides N.C."/>
            <person name="Woyke T."/>
        </authorList>
    </citation>
    <scope>NUCLEOTIDE SEQUENCE</scope>
    <source>
        <strain evidence="3">GVMAG-M-3300021962-46</strain>
    </source>
</reference>
<dbReference type="EMBL" id="MN739479">
    <property type="protein sequence ID" value="QHT07101.1"/>
    <property type="molecule type" value="Genomic_DNA"/>
</dbReference>
<proteinExistence type="predicted"/>
<evidence type="ECO:0000256" key="1">
    <source>
        <dbReference type="SAM" id="MobiDB-lite"/>
    </source>
</evidence>
<organism evidence="3">
    <name type="scientific">viral metagenome</name>
    <dbReference type="NCBI Taxonomy" id="1070528"/>
    <lineage>
        <taxon>unclassified sequences</taxon>
        <taxon>metagenomes</taxon>
        <taxon>organismal metagenomes</taxon>
    </lineage>
</organism>
<dbReference type="PRINTS" id="PR00625">
    <property type="entry name" value="JDOMAIN"/>
</dbReference>
<dbReference type="InterPro" id="IPR001623">
    <property type="entry name" value="DnaJ_domain"/>
</dbReference>
<evidence type="ECO:0000313" key="3">
    <source>
        <dbReference type="EMBL" id="QHT07101.1"/>
    </source>
</evidence>
<feature type="region of interest" description="Disordered" evidence="1">
    <location>
        <begin position="132"/>
        <end position="153"/>
    </location>
</feature>
<dbReference type="SMART" id="SM00271">
    <property type="entry name" value="DnaJ"/>
    <property type="match status" value="1"/>
</dbReference>
<protein>
    <recommendedName>
        <fullName evidence="2">J domain-containing protein</fullName>
    </recommendedName>
</protein>
<dbReference type="PROSITE" id="PS50076">
    <property type="entry name" value="DNAJ_2"/>
    <property type="match status" value="1"/>
</dbReference>
<evidence type="ECO:0000259" key="2">
    <source>
        <dbReference type="PROSITE" id="PS50076"/>
    </source>
</evidence>
<dbReference type="InterPro" id="IPR036869">
    <property type="entry name" value="J_dom_sf"/>
</dbReference>
<dbReference type="SUPFAM" id="SSF46565">
    <property type="entry name" value="Chaperone J-domain"/>
    <property type="match status" value="1"/>
</dbReference>
<name>A0A6C0CRL3_9ZZZZ</name>
<sequence>MGNQPSRTYVYQQYYDALQHNQMTHIPNDLDPYEILGISKNYSWEELKESYKRQARLVHPDKGGNERLFNIVTEAFKKLAYQYKLKQQDKQHYELKKNYMEDVPNHFEPLHTSPMSTDGNFQDKFNRLFDDNKFKDDEDDEQRGYGHIMEKSSKERGDIEIPKVMEKFSKTKFNDIFEKQAPVSKDVIIYKEPEPLVLSKLSYTEIGQKTEDFTIDSTRTNGLLYTDYMKAHTTSRLVDPRSVQERKQYRNVEAYEADRARVTERALTPEEIAYQAKQKQKQEKEEEIRLSRLQQKDNRLQQHYDKVSQLFLR</sequence>
<feature type="domain" description="J" evidence="2">
    <location>
        <begin position="31"/>
        <end position="97"/>
    </location>
</feature>
<dbReference type="Gene3D" id="1.10.287.110">
    <property type="entry name" value="DnaJ domain"/>
    <property type="match status" value="1"/>
</dbReference>